<organism evidence="1 2">
    <name type="scientific">Fibrella forsythiae</name>
    <dbReference type="NCBI Taxonomy" id="2817061"/>
    <lineage>
        <taxon>Bacteria</taxon>
        <taxon>Pseudomonadati</taxon>
        <taxon>Bacteroidota</taxon>
        <taxon>Cytophagia</taxon>
        <taxon>Cytophagales</taxon>
        <taxon>Spirosomataceae</taxon>
        <taxon>Fibrella</taxon>
    </lineage>
</organism>
<dbReference type="Gene3D" id="2.60.220.30">
    <property type="match status" value="1"/>
</dbReference>
<name>A0ABS3JSZ8_9BACT</name>
<evidence type="ECO:0000313" key="2">
    <source>
        <dbReference type="Proteomes" id="UP000664628"/>
    </source>
</evidence>
<protein>
    <recommendedName>
        <fullName evidence="3">ZU5 domain-containing protein</fullName>
    </recommendedName>
</protein>
<keyword evidence="2" id="KW-1185">Reference proteome</keyword>
<proteinExistence type="predicted"/>
<dbReference type="RefSeq" id="WP_207332471.1">
    <property type="nucleotide sequence ID" value="NZ_JAFMYW010000012.1"/>
</dbReference>
<sequence length="453" mass="48779">MSISFMFLSILRKTGYALSLLGLALACKPGGDTVTPPEPIMPGEPTAVGKPLGAAISKTIGPAGGTLSSADGSMTLRFPAGALTQETLITAQPVENTAFGGAGVGYEFSPHGTQFKKPVTLSWTYKDEDLQGSSPHALGIAYQDEKGIWQGRTNLVVIANQHRVVAPLYHFSRYSFYENYWLEPLAKNLAPKQTVELKVFYQRNHAQEGGTGAEVDTTDYTIPGDPISSHLIPLASKVQLLKADQVKNWQVNGLDVFGKIDSPTGFLSNHEGKSVLYKAPAKAPEANPVAVSVEVITPGKGKLLLISNLTIEADNELYIGGTKQDQVYVEAGVTKGALVLYMTTKPRDNSNQAGVLIQITGIQGPGSYNLTKENKDILNVRGTDHDLTGYSWRYYSEMKNEVFGPGNITISDYNVQDQTVAGSFSATLHHYNSETKKYKSLQVAGKFRTGGGG</sequence>
<evidence type="ECO:0000313" key="1">
    <source>
        <dbReference type="EMBL" id="MBO0952516.1"/>
    </source>
</evidence>
<dbReference type="EMBL" id="JAFMYW010000012">
    <property type="protein sequence ID" value="MBO0952516.1"/>
    <property type="molecule type" value="Genomic_DNA"/>
</dbReference>
<reference evidence="1 2" key="1">
    <citation type="submission" date="2021-03" db="EMBL/GenBank/DDBJ databases">
        <title>Fibrella sp. HMF5405 genome sequencing and assembly.</title>
        <authorList>
            <person name="Kang H."/>
            <person name="Kim H."/>
            <person name="Bae S."/>
            <person name="Joh K."/>
        </authorList>
    </citation>
    <scope>NUCLEOTIDE SEQUENCE [LARGE SCALE GENOMIC DNA]</scope>
    <source>
        <strain evidence="1 2">HMF5405</strain>
    </source>
</reference>
<comment type="caution">
    <text evidence="1">The sequence shown here is derived from an EMBL/GenBank/DDBJ whole genome shotgun (WGS) entry which is preliminary data.</text>
</comment>
<accession>A0ABS3JSZ8</accession>
<gene>
    <name evidence="1" type="ORF">J2I46_28290</name>
</gene>
<dbReference type="Proteomes" id="UP000664628">
    <property type="component" value="Unassembled WGS sequence"/>
</dbReference>
<evidence type="ECO:0008006" key="3">
    <source>
        <dbReference type="Google" id="ProtNLM"/>
    </source>
</evidence>